<feature type="compositionally biased region" description="Low complexity" evidence="1">
    <location>
        <begin position="3119"/>
        <end position="3130"/>
    </location>
</feature>
<dbReference type="InterPro" id="IPR033228">
    <property type="entry name" value="SZT2"/>
</dbReference>
<protein>
    <recommendedName>
        <fullName evidence="4">Protein SZT2</fullName>
    </recommendedName>
</protein>
<evidence type="ECO:0000256" key="1">
    <source>
        <dbReference type="SAM" id="MobiDB-lite"/>
    </source>
</evidence>
<feature type="region of interest" description="Disordered" evidence="1">
    <location>
        <begin position="4244"/>
        <end position="4263"/>
    </location>
</feature>
<dbReference type="GO" id="GO:0005777">
    <property type="term" value="C:peroxisome"/>
    <property type="evidence" value="ECO:0007669"/>
    <property type="project" value="InterPro"/>
</dbReference>
<comment type="caution">
    <text evidence="2">The sequence shown here is derived from an EMBL/GenBank/DDBJ whole genome shotgun (WGS) entry which is preliminary data.</text>
</comment>
<feature type="region of interest" description="Disordered" evidence="1">
    <location>
        <begin position="1984"/>
        <end position="2021"/>
    </location>
</feature>
<dbReference type="PANTHER" id="PTHR14918">
    <property type="entry name" value="KICSTOR COMPLEX PROTEIN SZT2"/>
    <property type="match status" value="1"/>
</dbReference>
<sequence>MDSTRHRIDKFYVLPRQRIVPCELLSEWFVSHFRCPFVYDPEKHIFFPNCREFTEHTDCSDLCKHSLFQLVSVSPFNPHSMGFYVYDMNTESRCFQTSYKFTFVIDWSFSLLSPNSTGKCGFSDVIDALRTLLEQMTTDQPLLLPGSKFRLPEITPIVTVIVVVPGLQCYTLLAGWSVRHEGISAKISVFKKVLSKIGRKLIERSQQCSLPCAGNKCNFLVDLLKHGILSASFVASDMETSSVIILTDGAFSVNNLEVLDRSLTHLKAERIRCSFVLLNSELPPSNSCAVEGSALNYVVQSNSCVSQVELCSFLVQSTDGFLLSAHADVTPFHGVRERNLWNALKEALFTIPITSTKHVDSLPGDLNWVPLGTLQTQNKLIRAPMLTVLTARLRDGYKLRLVEPISGISKVFEPTGNSLPSADFLEPFEEPNLTAPDYAINVIQLELELPWKIGIVFHVGIRGVWPEFHEKTYESDQSSPSEVEPKRMQYPNDSFRTQHSNLRPANSSRSQVPQWAWNRQTSQTYFKISASYSLLNEIVRRPQRVHRTDVSLYNRFVTYRRQLSMTDQQLEHLTKFSHAKHVLNVPEALSSRLVAAFSLFTDSSGRQIGMPNQSHNTTLHCALNTQFSHYWRLFLELNPLECYRWMSVHNLYGILEHDSQLPFNLHLPTEGTSYTVSLTCRQSLDRLHALLASWCSFVLLENSTYVRFLCTAHCEHVGTLTEAHSNSHTHNQLSSSSSQLQANTESLVSEHSFCIVRLETILPEFRLRIGFVSGTSMRVQQELVQYLRTQLNALRFPPRGRQAIPKSRHKSGAPPATTEAKHVPPLQRSWEDTPCCHVFHSRLDRLILNAGFWSRRLFVDTDSKLSRPTHSHQGNLLTAKNKSTTTSQQRNFATYPIIAPPRPSLGPALVKQHLHHRSRMWVIQPIPLATDGLRTLFSSLVNLRLQEGFHLVRVGPQPGFISLATELWLAVDQSFIPQPCLIQYLLYPFDEWGVDDVNMAVGVDSLAPLNGSLQNAVSRVRYEHKMRCEHINRMDGDRCIPVCKMTLDEATCISSYPFRLVQVMTEVWTQPVEGRIVDPPQEITHWTGLRFEEIAKRIFTVDERCVVSYVTFERLCTILKTIPVGSPVYMPRHVPTSTCVPCTVGCVDPELDVYWAPSDIIALLALAPQNTILCPLLSSTTTQKNSEQLNDSVFANEQCNDRLLSELCSSILNKRSMVEIHLAVDDFKYYILHLCQRVGLSKTDTELSSYPNWRCFVGSGGLMWENIPRSVASDADNSNAVITVLFLPATTRDVTHPVLRAILSKQLNGARWNFPKVPLFFYTCSRSYLSYLIVDSWTYKVPPDYIFNLSHPSADDGDLIDTLKHNISASSPFPTAPPNDFLNVGCQNTRLTPELNVMWSASRSAIDFVSRAHLNAYALTVYHCLSIMHSIEERDFRYILNASQRGPPDHHFSIDLTSFVLCTCEHLLSPIRRKHAEVGTEYRTYENDFTVLLNQEQWNSSFQEERRFQVQLKTVHSESTCADGRSNLFSQLFDCYTYPVPGYSGIFAIKSRQVNPRGSLKVPCHVRTTANMFHSTNIESAAHVTEDPSVSTVHPNASESDEGDTSETSVLSNQVLSSSTKRSTSQLSSDPLILNVGKWFRESSSGAQLPLFVQIRASLTYGTESINLPLWNGLPLFCIANFYSSLLSVVNKVQNESHSTSSVLLELDLSLLHCRLEVMPLVWCSGSSALLEPDTVCTHPLLQSPSQFHCHTLAADEVARTIDNWFNHNEGSLFNCFQRTVLCSFLFRLAWEMEKEIVVSLRTITPVTESTAQLVLRHIEDTQKLSRTPLFDELKLNGTNPHPLNKDMVLSSSDDNQVCSNESRSSIKCSMEDRSHSSTVFDLNHPKESILISRVRLDFVSYSSVVFSHFLDRFEHLSFSSVGACLHRLNDYYFLKSTDSTSDRECHERSGERIRAVHLSHRGRFARYPSDKRGLSLPLSDPEVSGVLTDTSSKTEFSRKANTSKPTTIPSRSRPQNHFNSFDKPLESQQQNSFALNKHSNFGVQFTLHSQVTSSQGYEGDSSEASEESVLRTTTLRSRLTEQHSTHEKGTLMRTWVVHETANQQNYGLPPYWLFFRLCSNSVTLFFHHSDTHCRQDRCGVNPRHVYRQLVFSSFGHTRYTSAQSARSLQHCPFCMTFQIVVKQINSVIRLVNQRLLLDKLRNERMCDVLLLAPPKDPGSSDATAKDVWNHIPIPGRTNRKSDGHKVTRSKQWESNRTTLRRTSESYRSSEQAGTEGEKPFDNLKKMDRLICCTTVENDHILVSDALYSVHQANILSKRASLSSTGWAQSPQPPTWCPGCFACPVQLSDRIRLHPRVFLAAGATQGIVGPPMDRGQRVVAALRKLLDKPSIYNQPNMFFVIDFTPPSATSLNSESKKKSTAKPASLTLGSRVCFDADAVFYMLLEVTTERPKTSSAGSPVHSLLNETDSLQSNGRPSEELKMTELLGGPDHPLDLAHVSRLPSIAGDKVEMEHFLQITLHGIEKPSRQLCNSVREMLQVRLDSLVLEHFSDSLSRNAINRLSAADLNFLISRRWQCPKSHCLIALPRFFCTTTDWQPALPYVPGRLILALCHYLKQNLSLFLHAVKLDREAALCNASEMVELFLYNRPRAHGVAKPGVATLLFQLLTKCTSDDGSAGKQYFSPHTIADWSLPQEFLPQATKNNFTIPSFNDLYTAVTDFTEFSQSNLLSFGPSQLVLSIQIWERGDADIENLKCRLKTTVLHSLYDLITEFFVLTAPIKLPRTTTSGTSATTAVDQYKPTTNEFAADVSHGISADTIYRLNPYISSVVLPWFKQGFDFESPLVLKVTLQLTSISCLAQLIGDLLRPFNNSLYNTEDFFPPIRSPMTSGPFGLNPNASVTGVPVASSSPNVKFGSCSLSGVTFHLFVQGNADGTVYYPIGMDKLQLAGRLLRPGEMGNYLIIGRNFSAWRQLIRGQRRTFSGAVSRDGAETTAVCSPVELRPQSTKCLPNHSLDRLKPEVNLPSPMECDELLRMQSLYMTVSLPMPGSTVLTSKTELEDRSGKSGDCFNEFPSDNVRVSCKSTPSTITNEPSSSGTPVCKFPEFCPITFGLSPSVAPLSPSSKPSWSSGPSVDRSTSSASRHEVTSGAASRPTEKPLTVLVPRQTFCLFVIEGRQITLYTYNWAKEEAERLAGRLTTLVEWHNSRFKLLSMLSMQKLGLFHNLDESVSRRYASRAVSLVYNTCPPELTPAMESGSIGSVGNLLDRQTTPVNFPVSTVPSGSNIGASVSGPSKLFPATRRRYPTSGGIDSGTTVVSTACAAFHPFSPLPSVSHLGIKLPELDAVSVNHFSHLFQDCGRIPPLEETGSMDLVYRHGRQALVTIEADRLRAQQLELLSLPFRAWQEGRKRKQAGEYCTDTATSKLIETPSRSSNGANRCGAMNAEAALSSDPLSKRLKRFSSIRLACRHLHTICTPILFCPSTRAQVVRLVQIENRTLRRVAEACYQAQQEADRSSKIPPDSQNIDVCSQALFHWSSLGNDLRDLVGSPSVSRMHSSVSDSVHPFTSPLSGVTVQPHPNNAQPAIQSPWLSWSRSELLDTLNELTNLHPISDNNTVTRQVAIGSNTLADASSFTATESMGQTTDWVRRTALSFLASYTQYIQHGVGFRVIPITEQNPIGSAVSANKTTVKPTGSYVLLHRAIHLAGVHIMEIFIRQSHLYVRLGTIELSRFSRHASRGLITGPLSAEVITQAAASAAVTAASVRRDAATSIRRDAANVVPGSETRSRAMMDVFESKSRRFEHQQHSSGFSWDESSRLCDYTHVHSFSYDYYIRAVHDYLINQRSQRRPSFGVPTRKSSHSKHTVHTTTDVFGITDFPVAEFLADIHVLVRQPPVFARSCLRAVQLACPVSAYLRPAQVFHHLIEEHQNYHIQIVRMVRTVCDHPQLIGTQPRQISTSYTFGILEVHPADAPARLPGIHHHLSRQSSHTEFDVPTKAQPDFVHITGPSAIALPGSTNDQPTSNSSRYSIAALVIADDHRNVGNLSTPLEATDRLLHLTIYLLGTDPHSPFPKSRLACVQDLSYSSAKHPVEWPACAPFHDPEAELPSAYHAATTALHGLPRALSIENGDVVCALNLSAVSRNRHTSITETSQTELRPTPTAVVSVAESTTNMSRDYRWHVSYLGMWPSHHVSIHQAIEATKSDLQTRVIHLVKQSGLDCHKNLLWYRLFDSQHLLQKCATPEPLSPASLNKPSGVLASQSPSGSVSVSSDRIDALDHEQLTFSEIEELVQSAPFELDVLRLDERLLRTLQVGASHLNQVAHLINSQFAIAGLGTGDQTRRTSAAVLGGHLKQEPNLFVCCFRQNSENTGENDDDNAPDWVKHHMALLSPNFTDGFVLLSWSECIPERIGSADTLVNGDPVHTFKDFHLRALFRTLGDPMNPGSMRRLIDSGQQIQALFFERSPLAALVTNFTEKLCFSIWQGLHLRPR</sequence>
<feature type="compositionally biased region" description="Polar residues" evidence="1">
    <location>
        <begin position="1988"/>
        <end position="2020"/>
    </location>
</feature>
<feature type="compositionally biased region" description="Polar residues" evidence="1">
    <location>
        <begin position="2464"/>
        <end position="2475"/>
    </location>
</feature>
<proteinExistence type="predicted"/>
<feature type="region of interest" description="Disordered" evidence="1">
    <location>
        <begin position="2233"/>
        <end position="2280"/>
    </location>
</feature>
<dbReference type="EMBL" id="JTDF01007929">
    <property type="protein sequence ID" value="KAF8564763.1"/>
    <property type="molecule type" value="Genomic_DNA"/>
</dbReference>
<keyword evidence="3" id="KW-1185">Reference proteome</keyword>
<feature type="compositionally biased region" description="Polar residues" evidence="1">
    <location>
        <begin position="1588"/>
        <end position="1597"/>
    </location>
</feature>
<feature type="compositionally biased region" description="Low complexity" evidence="1">
    <location>
        <begin position="4253"/>
        <end position="4263"/>
    </location>
</feature>
<dbReference type="Proteomes" id="UP000699462">
    <property type="component" value="Unassembled WGS sequence"/>
</dbReference>
<name>A0A8T0DA86_9TREM</name>
<evidence type="ECO:0000313" key="3">
    <source>
        <dbReference type="Proteomes" id="UP000699462"/>
    </source>
</evidence>
<accession>A0A8T0DA86</accession>
<feature type="region of interest" description="Disordered" evidence="1">
    <location>
        <begin position="2451"/>
        <end position="2476"/>
    </location>
</feature>
<feature type="compositionally biased region" description="Polar residues" evidence="1">
    <location>
        <begin position="491"/>
        <end position="508"/>
    </location>
</feature>
<gene>
    <name evidence="2" type="ORF">P879_06264</name>
</gene>
<evidence type="ECO:0000313" key="2">
    <source>
        <dbReference type="EMBL" id="KAF8564763.1"/>
    </source>
</evidence>
<dbReference type="PANTHER" id="PTHR14918:SF3">
    <property type="entry name" value="KICSTOR COMPLEX PROTEIN SZT2"/>
    <property type="match status" value="1"/>
</dbReference>
<reference evidence="2 3" key="1">
    <citation type="submission" date="2019-07" db="EMBL/GenBank/DDBJ databases">
        <title>Annotation for the trematode Paragonimus westermani.</title>
        <authorList>
            <person name="Choi Y.-J."/>
        </authorList>
    </citation>
    <scope>NUCLEOTIDE SEQUENCE [LARGE SCALE GENOMIC DNA]</scope>
    <source>
        <strain evidence="2">180907_Pwestermani</strain>
    </source>
</reference>
<feature type="region of interest" description="Disordered" evidence="1">
    <location>
        <begin position="1583"/>
        <end position="1617"/>
    </location>
</feature>
<feature type="compositionally biased region" description="Basic and acidic residues" evidence="1">
    <location>
        <begin position="2240"/>
        <end position="2254"/>
    </location>
</feature>
<evidence type="ECO:0008006" key="4">
    <source>
        <dbReference type="Google" id="ProtNLM"/>
    </source>
</evidence>
<dbReference type="OrthoDB" id="43547at2759"/>
<feature type="region of interest" description="Disordered" evidence="1">
    <location>
        <begin position="473"/>
        <end position="508"/>
    </location>
</feature>
<feature type="region of interest" description="Disordered" evidence="1">
    <location>
        <begin position="800"/>
        <end position="825"/>
    </location>
</feature>
<organism evidence="2 3">
    <name type="scientific">Paragonimus westermani</name>
    <dbReference type="NCBI Taxonomy" id="34504"/>
    <lineage>
        <taxon>Eukaryota</taxon>
        <taxon>Metazoa</taxon>
        <taxon>Spiralia</taxon>
        <taxon>Lophotrochozoa</taxon>
        <taxon>Platyhelminthes</taxon>
        <taxon>Trematoda</taxon>
        <taxon>Digenea</taxon>
        <taxon>Plagiorchiida</taxon>
        <taxon>Troglotremata</taxon>
        <taxon>Troglotrematidae</taxon>
        <taxon>Paragonimus</taxon>
    </lineage>
</organism>
<feature type="region of interest" description="Disordered" evidence="1">
    <location>
        <begin position="3119"/>
        <end position="3152"/>
    </location>
</feature>